<organism evidence="2 3">
    <name type="scientific">Blautia obeum</name>
    <dbReference type="NCBI Taxonomy" id="40520"/>
    <lineage>
        <taxon>Bacteria</taxon>
        <taxon>Bacillati</taxon>
        <taxon>Bacillota</taxon>
        <taxon>Clostridia</taxon>
        <taxon>Lachnospirales</taxon>
        <taxon>Lachnospiraceae</taxon>
        <taxon>Blautia</taxon>
    </lineage>
</organism>
<protein>
    <recommendedName>
        <fullName evidence="1">Transposase (putative) YhgA-like domain-containing protein</fullName>
    </recommendedName>
</protein>
<name>A0A174PG51_9FIRM</name>
<sequence length="316" mass="36473">MERNKIKPDTILKTFWRDNEHFADLFNAALFDGRQVLKAGDLTEADTDISSVLKFNGHAETMQKILDVVKKTAYGVDFVIWGLENQAKIHYAMPLRHMVGDAFSYMKEYDEIAAQNRKDKGFDSSEEFLSNFKKTDRLHPVISLCVYYGEREWDGPLSLKDMLKIPEELEAMIADYKMNLIQVRTSESLKFCNPDVDTVFDVSRAIYARDYQKINRKYKDQAISTDLGLVIGAITESQQLIDHALELERKGGRVDMCNALEELKQEGVQEGVQKGIRILIRTYKDFNVTKDSAVKKLMEEFSMPEDEAADYVNRYW</sequence>
<dbReference type="Proteomes" id="UP000095762">
    <property type="component" value="Unassembled WGS sequence"/>
</dbReference>
<feature type="domain" description="Transposase (putative) YhgA-like" evidence="1">
    <location>
        <begin position="133"/>
        <end position="217"/>
    </location>
</feature>
<proteinExistence type="predicted"/>
<dbReference type="InterPro" id="IPR006842">
    <property type="entry name" value="Transposase_31"/>
</dbReference>
<dbReference type="RefSeq" id="WP_242859935.1">
    <property type="nucleotide sequence ID" value="NZ_CZBP01000001.1"/>
</dbReference>
<accession>A0A174PG51</accession>
<evidence type="ECO:0000313" key="3">
    <source>
        <dbReference type="Proteomes" id="UP000095762"/>
    </source>
</evidence>
<reference evidence="2 3" key="1">
    <citation type="submission" date="2015-09" db="EMBL/GenBank/DDBJ databases">
        <authorList>
            <consortium name="Pathogen Informatics"/>
        </authorList>
    </citation>
    <scope>NUCLEOTIDE SEQUENCE [LARGE SCALE GENOMIC DNA]</scope>
    <source>
        <strain evidence="2 3">2789STDY5834957</strain>
    </source>
</reference>
<dbReference type="EMBL" id="CZBP01000001">
    <property type="protein sequence ID" value="CUP60104.1"/>
    <property type="molecule type" value="Genomic_DNA"/>
</dbReference>
<evidence type="ECO:0000313" key="2">
    <source>
        <dbReference type="EMBL" id="CUP60104.1"/>
    </source>
</evidence>
<dbReference type="Pfam" id="PF04754">
    <property type="entry name" value="Transposase_31"/>
    <property type="match status" value="1"/>
</dbReference>
<evidence type="ECO:0000259" key="1">
    <source>
        <dbReference type="Pfam" id="PF04754"/>
    </source>
</evidence>
<dbReference type="AlphaFoldDB" id="A0A174PG51"/>
<gene>
    <name evidence="2" type="ORF">ERS852569_00127</name>
</gene>